<evidence type="ECO:0000313" key="3">
    <source>
        <dbReference type="Proteomes" id="UP000054007"/>
    </source>
</evidence>
<proteinExistence type="predicted"/>
<dbReference type="InterPro" id="IPR043502">
    <property type="entry name" value="DNA/RNA_pol_sf"/>
</dbReference>
<evidence type="ECO:0000256" key="1">
    <source>
        <dbReference type="SAM" id="MobiDB-lite"/>
    </source>
</evidence>
<dbReference type="SUPFAM" id="SSF56672">
    <property type="entry name" value="DNA/RNA polymerases"/>
    <property type="match status" value="1"/>
</dbReference>
<dbReference type="Proteomes" id="UP000054007">
    <property type="component" value="Unassembled WGS sequence"/>
</dbReference>
<dbReference type="STRING" id="1314674.A0A0D7AVX4"/>
<dbReference type="Gene3D" id="3.10.10.10">
    <property type="entry name" value="HIV Type 1 Reverse Transcriptase, subunit A, domain 1"/>
    <property type="match status" value="1"/>
</dbReference>
<protein>
    <submittedName>
        <fullName evidence="2">Uncharacterized protein</fullName>
    </submittedName>
</protein>
<feature type="region of interest" description="Disordered" evidence="1">
    <location>
        <begin position="1"/>
        <end position="38"/>
    </location>
</feature>
<feature type="non-terminal residue" evidence="2">
    <location>
        <position position="146"/>
    </location>
</feature>
<dbReference type="OrthoDB" id="6776860at2759"/>
<dbReference type="AlphaFoldDB" id="A0A0D7AVX4"/>
<organism evidence="2 3">
    <name type="scientific">Cylindrobasidium torrendii FP15055 ss-10</name>
    <dbReference type="NCBI Taxonomy" id="1314674"/>
    <lineage>
        <taxon>Eukaryota</taxon>
        <taxon>Fungi</taxon>
        <taxon>Dikarya</taxon>
        <taxon>Basidiomycota</taxon>
        <taxon>Agaricomycotina</taxon>
        <taxon>Agaricomycetes</taxon>
        <taxon>Agaricomycetidae</taxon>
        <taxon>Agaricales</taxon>
        <taxon>Marasmiineae</taxon>
        <taxon>Physalacriaceae</taxon>
        <taxon>Cylindrobasidium</taxon>
    </lineage>
</organism>
<evidence type="ECO:0000313" key="2">
    <source>
        <dbReference type="EMBL" id="KIY61426.1"/>
    </source>
</evidence>
<feature type="compositionally biased region" description="Basic and acidic residues" evidence="1">
    <location>
        <begin position="12"/>
        <end position="28"/>
    </location>
</feature>
<sequence>MKALFDVQLDLDQGKERTDGDFSKEEGPKTSYVPDPSDFPSAKLRETLDIGQIPEELKEKAWEVLEKHTRAFGFDGRLGNVATAARIRTMPDTDPINLPMYGTSPEKRRVIEEQVSKWFAQDVIEASKSPWSAPVVIVYRNGKPRF</sequence>
<keyword evidence="3" id="KW-1185">Reference proteome</keyword>
<accession>A0A0D7AVX4</accession>
<name>A0A0D7AVX4_9AGAR</name>
<gene>
    <name evidence="2" type="ORF">CYLTODRAFT_362919</name>
</gene>
<reference evidence="2 3" key="1">
    <citation type="journal article" date="2015" name="Fungal Genet. Biol.">
        <title>Evolution of novel wood decay mechanisms in Agaricales revealed by the genome sequences of Fistulina hepatica and Cylindrobasidium torrendii.</title>
        <authorList>
            <person name="Floudas D."/>
            <person name="Held B.W."/>
            <person name="Riley R."/>
            <person name="Nagy L.G."/>
            <person name="Koehler G."/>
            <person name="Ransdell A.S."/>
            <person name="Younus H."/>
            <person name="Chow J."/>
            <person name="Chiniquy J."/>
            <person name="Lipzen A."/>
            <person name="Tritt A."/>
            <person name="Sun H."/>
            <person name="Haridas S."/>
            <person name="LaButti K."/>
            <person name="Ohm R.A."/>
            <person name="Kues U."/>
            <person name="Blanchette R.A."/>
            <person name="Grigoriev I.V."/>
            <person name="Minto R.E."/>
            <person name="Hibbett D.S."/>
        </authorList>
    </citation>
    <scope>NUCLEOTIDE SEQUENCE [LARGE SCALE GENOMIC DNA]</scope>
    <source>
        <strain evidence="2 3">FP15055 ss-10</strain>
    </source>
</reference>
<dbReference type="EMBL" id="KN880947">
    <property type="protein sequence ID" value="KIY61426.1"/>
    <property type="molecule type" value="Genomic_DNA"/>
</dbReference>